<gene>
    <name evidence="1" type="ORF">C8F04DRAFT_904013</name>
</gene>
<feature type="non-terminal residue" evidence="1">
    <location>
        <position position="81"/>
    </location>
</feature>
<comment type="caution">
    <text evidence="1">The sequence shown here is derived from an EMBL/GenBank/DDBJ whole genome shotgun (WGS) entry which is preliminary data.</text>
</comment>
<evidence type="ECO:0000313" key="1">
    <source>
        <dbReference type="EMBL" id="KAJ7025791.1"/>
    </source>
</evidence>
<keyword evidence="2" id="KW-1185">Reference proteome</keyword>
<dbReference type="Proteomes" id="UP001218188">
    <property type="component" value="Unassembled WGS sequence"/>
</dbReference>
<name>A0AAD6WWC5_9AGAR</name>
<dbReference type="AlphaFoldDB" id="A0AAD6WWC5"/>
<protein>
    <submittedName>
        <fullName evidence="1">Uncharacterized protein</fullName>
    </submittedName>
</protein>
<feature type="non-terminal residue" evidence="1">
    <location>
        <position position="1"/>
    </location>
</feature>
<evidence type="ECO:0000313" key="2">
    <source>
        <dbReference type="Proteomes" id="UP001218188"/>
    </source>
</evidence>
<sequence length="81" mass="9329">PLTKTVFKKKHFTEAFKAVKIEFIHVHGIHIGSTLKYLLQGIPLDVMKAQGRWASDIFSIYLRRHAEIMAPYMQANPQLHA</sequence>
<dbReference type="EMBL" id="JARJCM010000148">
    <property type="protein sequence ID" value="KAJ7025791.1"/>
    <property type="molecule type" value="Genomic_DNA"/>
</dbReference>
<proteinExistence type="predicted"/>
<organism evidence="1 2">
    <name type="scientific">Mycena alexandri</name>
    <dbReference type="NCBI Taxonomy" id="1745969"/>
    <lineage>
        <taxon>Eukaryota</taxon>
        <taxon>Fungi</taxon>
        <taxon>Dikarya</taxon>
        <taxon>Basidiomycota</taxon>
        <taxon>Agaricomycotina</taxon>
        <taxon>Agaricomycetes</taxon>
        <taxon>Agaricomycetidae</taxon>
        <taxon>Agaricales</taxon>
        <taxon>Marasmiineae</taxon>
        <taxon>Mycenaceae</taxon>
        <taxon>Mycena</taxon>
    </lineage>
</organism>
<accession>A0AAD6WWC5</accession>
<reference evidence="1" key="1">
    <citation type="submission" date="2023-03" db="EMBL/GenBank/DDBJ databases">
        <title>Massive genome expansion in bonnet fungi (Mycena s.s.) driven by repeated elements and novel gene families across ecological guilds.</title>
        <authorList>
            <consortium name="Lawrence Berkeley National Laboratory"/>
            <person name="Harder C.B."/>
            <person name="Miyauchi S."/>
            <person name="Viragh M."/>
            <person name="Kuo A."/>
            <person name="Thoen E."/>
            <person name="Andreopoulos B."/>
            <person name="Lu D."/>
            <person name="Skrede I."/>
            <person name="Drula E."/>
            <person name="Henrissat B."/>
            <person name="Morin E."/>
            <person name="Kohler A."/>
            <person name="Barry K."/>
            <person name="LaButti K."/>
            <person name="Morin E."/>
            <person name="Salamov A."/>
            <person name="Lipzen A."/>
            <person name="Mereny Z."/>
            <person name="Hegedus B."/>
            <person name="Baldrian P."/>
            <person name="Stursova M."/>
            <person name="Weitz H."/>
            <person name="Taylor A."/>
            <person name="Grigoriev I.V."/>
            <person name="Nagy L.G."/>
            <person name="Martin F."/>
            <person name="Kauserud H."/>
        </authorList>
    </citation>
    <scope>NUCLEOTIDE SEQUENCE</scope>
    <source>
        <strain evidence="1">CBHHK200</strain>
    </source>
</reference>